<keyword evidence="4 7" id="KW-1133">Transmembrane helix</keyword>
<evidence type="ECO:0000256" key="7">
    <source>
        <dbReference type="SAM" id="Phobius"/>
    </source>
</evidence>
<evidence type="ECO:0000256" key="2">
    <source>
        <dbReference type="ARBA" id="ARBA00009773"/>
    </source>
</evidence>
<sequence length="396" mass="42454">MDQEQQVDRVLQEVPPPEAVDSRQPPQTVLHPHTDPRSIALGVLAALAVLAVLRWASAFFVPVMLGFVFFYALSPLVDAMERVRVPRAAGAAVLLSAVLGGIGLLAWSLTDDANALINKLPDAAERLADVVRNRSDAEATPLETVQEAAAKLERAATEAEAKVPPPAPGVQRVVVEEPRFNITDHLWTGTIGLVGVLGQVVIVSFLTYFLLVSGDTFRRKLVKIAGPTLTEKKLTVQALDEINLQIQRYLLVQLLASALVGVATAVAFALLGMEYAAVWGVAAAVLNLVPYVGAIMVTAGAALVAFMQFGELEPALTVTVVSLVINTLEGYLLVPWLTSRANSMNPVAVFIGVLAWGWLWGVWGLLLGIPIMMVIKAVCDRVEELKPVGELLGTRD</sequence>
<dbReference type="AlphaFoldDB" id="A0A4Z0BDX6"/>
<accession>A0A4Z0BDX6</accession>
<dbReference type="Pfam" id="PF01594">
    <property type="entry name" value="AI-2E_transport"/>
    <property type="match status" value="1"/>
</dbReference>
<protein>
    <submittedName>
        <fullName evidence="8">AI-2E family transporter</fullName>
    </submittedName>
</protein>
<keyword evidence="3 7" id="KW-0812">Transmembrane</keyword>
<keyword evidence="5 7" id="KW-0472">Membrane</keyword>
<evidence type="ECO:0000313" key="9">
    <source>
        <dbReference type="Proteomes" id="UP000297564"/>
    </source>
</evidence>
<comment type="caution">
    <text evidence="8">The sequence shown here is derived from an EMBL/GenBank/DDBJ whole genome shotgun (WGS) entry which is preliminary data.</text>
</comment>
<dbReference type="PANTHER" id="PTHR21716:SF16">
    <property type="entry name" value="BLL1467 PROTEIN"/>
    <property type="match status" value="1"/>
</dbReference>
<feature type="transmembrane region" description="Helical" evidence="7">
    <location>
        <begin position="40"/>
        <end position="73"/>
    </location>
</feature>
<evidence type="ECO:0000256" key="4">
    <source>
        <dbReference type="ARBA" id="ARBA00022989"/>
    </source>
</evidence>
<feature type="transmembrane region" description="Helical" evidence="7">
    <location>
        <begin position="349"/>
        <end position="375"/>
    </location>
</feature>
<feature type="transmembrane region" description="Helical" evidence="7">
    <location>
        <begin position="249"/>
        <end position="271"/>
    </location>
</feature>
<comment type="similarity">
    <text evidence="2">Belongs to the autoinducer-2 exporter (AI-2E) (TC 2.A.86) family.</text>
</comment>
<keyword evidence="9" id="KW-1185">Reference proteome</keyword>
<dbReference type="GO" id="GO:0055085">
    <property type="term" value="P:transmembrane transport"/>
    <property type="evidence" value="ECO:0007669"/>
    <property type="project" value="TreeGrafter"/>
</dbReference>
<gene>
    <name evidence="8" type="ORF">EZ242_21125</name>
</gene>
<proteinExistence type="inferred from homology"/>
<comment type="subcellular location">
    <subcellularLocation>
        <location evidence="1">Membrane</location>
        <topology evidence="1">Multi-pass membrane protein</topology>
    </subcellularLocation>
</comment>
<feature type="region of interest" description="Disordered" evidence="6">
    <location>
        <begin position="1"/>
        <end position="29"/>
    </location>
</feature>
<dbReference type="EMBL" id="SMLL01000009">
    <property type="protein sequence ID" value="TFY96527.1"/>
    <property type="molecule type" value="Genomic_DNA"/>
</dbReference>
<feature type="transmembrane region" description="Helical" evidence="7">
    <location>
        <begin position="316"/>
        <end position="337"/>
    </location>
</feature>
<evidence type="ECO:0000256" key="1">
    <source>
        <dbReference type="ARBA" id="ARBA00004141"/>
    </source>
</evidence>
<evidence type="ECO:0000313" key="8">
    <source>
        <dbReference type="EMBL" id="TFY96527.1"/>
    </source>
</evidence>
<feature type="transmembrane region" description="Helical" evidence="7">
    <location>
        <begin position="277"/>
        <end position="304"/>
    </location>
</feature>
<evidence type="ECO:0000256" key="5">
    <source>
        <dbReference type="ARBA" id="ARBA00023136"/>
    </source>
</evidence>
<dbReference type="Proteomes" id="UP000297564">
    <property type="component" value="Unassembled WGS sequence"/>
</dbReference>
<organism evidence="8 9">
    <name type="scientific">Ramlibacter rhizophilus</name>
    <dbReference type="NCBI Taxonomy" id="1781167"/>
    <lineage>
        <taxon>Bacteria</taxon>
        <taxon>Pseudomonadati</taxon>
        <taxon>Pseudomonadota</taxon>
        <taxon>Betaproteobacteria</taxon>
        <taxon>Burkholderiales</taxon>
        <taxon>Comamonadaceae</taxon>
        <taxon>Ramlibacter</taxon>
    </lineage>
</organism>
<reference evidence="8 9" key="1">
    <citation type="submission" date="2019-03" db="EMBL/GenBank/DDBJ databases">
        <title>Ramlibacter rhizophilus CCTCC AB2015357, whole genome shotgun sequence.</title>
        <authorList>
            <person name="Zhang X."/>
            <person name="Feng G."/>
            <person name="Zhu H."/>
        </authorList>
    </citation>
    <scope>NUCLEOTIDE SEQUENCE [LARGE SCALE GENOMIC DNA]</scope>
    <source>
        <strain evidence="8 9">CCTCC AB2015357</strain>
    </source>
</reference>
<dbReference type="PANTHER" id="PTHR21716">
    <property type="entry name" value="TRANSMEMBRANE PROTEIN"/>
    <property type="match status" value="1"/>
</dbReference>
<dbReference type="RefSeq" id="WP_135287170.1">
    <property type="nucleotide sequence ID" value="NZ_SMLL01000009.1"/>
</dbReference>
<evidence type="ECO:0000256" key="3">
    <source>
        <dbReference type="ARBA" id="ARBA00022692"/>
    </source>
</evidence>
<dbReference type="InterPro" id="IPR002549">
    <property type="entry name" value="AI-2E-like"/>
</dbReference>
<dbReference type="GO" id="GO:0016020">
    <property type="term" value="C:membrane"/>
    <property type="evidence" value="ECO:0007669"/>
    <property type="project" value="UniProtKB-SubCell"/>
</dbReference>
<feature type="compositionally biased region" description="Basic and acidic residues" evidence="6">
    <location>
        <begin position="1"/>
        <end position="11"/>
    </location>
</feature>
<feature type="transmembrane region" description="Helical" evidence="7">
    <location>
        <begin position="186"/>
        <end position="211"/>
    </location>
</feature>
<feature type="transmembrane region" description="Helical" evidence="7">
    <location>
        <begin position="85"/>
        <end position="109"/>
    </location>
</feature>
<dbReference type="OrthoDB" id="8566218at2"/>
<evidence type="ECO:0000256" key="6">
    <source>
        <dbReference type="SAM" id="MobiDB-lite"/>
    </source>
</evidence>
<name>A0A4Z0BDX6_9BURK</name>